<dbReference type="Proteomes" id="UP001177003">
    <property type="component" value="Chromosome 0"/>
</dbReference>
<proteinExistence type="predicted"/>
<protein>
    <submittedName>
        <fullName evidence="2">Uncharacterized protein</fullName>
    </submittedName>
</protein>
<keyword evidence="1" id="KW-0175">Coiled coil</keyword>
<evidence type="ECO:0000313" key="2">
    <source>
        <dbReference type="EMBL" id="CAI9261191.1"/>
    </source>
</evidence>
<evidence type="ECO:0000313" key="3">
    <source>
        <dbReference type="Proteomes" id="UP001177003"/>
    </source>
</evidence>
<dbReference type="AlphaFoldDB" id="A0AA35UMD8"/>
<feature type="coiled-coil region" evidence="1">
    <location>
        <begin position="41"/>
        <end position="68"/>
    </location>
</feature>
<reference evidence="2" key="1">
    <citation type="submission" date="2023-04" db="EMBL/GenBank/DDBJ databases">
        <authorList>
            <person name="Vijverberg K."/>
            <person name="Xiong W."/>
            <person name="Schranz E."/>
        </authorList>
    </citation>
    <scope>NUCLEOTIDE SEQUENCE</scope>
</reference>
<dbReference type="EMBL" id="OX465086">
    <property type="protein sequence ID" value="CAI9261191.1"/>
    <property type="molecule type" value="Genomic_DNA"/>
</dbReference>
<name>A0AA35UMD8_LACSI</name>
<accession>A0AA35UMD8</accession>
<organism evidence="2 3">
    <name type="scientific">Lactuca saligna</name>
    <name type="common">Willowleaf lettuce</name>
    <dbReference type="NCBI Taxonomy" id="75948"/>
    <lineage>
        <taxon>Eukaryota</taxon>
        <taxon>Viridiplantae</taxon>
        <taxon>Streptophyta</taxon>
        <taxon>Embryophyta</taxon>
        <taxon>Tracheophyta</taxon>
        <taxon>Spermatophyta</taxon>
        <taxon>Magnoliopsida</taxon>
        <taxon>eudicotyledons</taxon>
        <taxon>Gunneridae</taxon>
        <taxon>Pentapetalae</taxon>
        <taxon>asterids</taxon>
        <taxon>campanulids</taxon>
        <taxon>Asterales</taxon>
        <taxon>Asteraceae</taxon>
        <taxon>Cichorioideae</taxon>
        <taxon>Cichorieae</taxon>
        <taxon>Lactucinae</taxon>
        <taxon>Lactuca</taxon>
    </lineage>
</organism>
<sequence length="138" mass="16442">MKRQPDDSTFNAYKFCEDGVAYSCFLIVVPKEVGPKEVEVVKEEQKKKDEELERLKLYQDEFNRIEGKKRDKEAIEATLRILWLEWTMKRMQDVAIKKVRKNWLEPNSLYLVDLPLSESIANKMLQIRRLGRTHQKVN</sequence>
<keyword evidence="3" id="KW-1185">Reference proteome</keyword>
<evidence type="ECO:0000256" key="1">
    <source>
        <dbReference type="SAM" id="Coils"/>
    </source>
</evidence>
<gene>
    <name evidence="2" type="ORF">LSALG_LOCUS1987</name>
</gene>